<keyword evidence="4" id="KW-1185">Reference proteome</keyword>
<dbReference type="Pfam" id="PF25333">
    <property type="entry name" value="DUF2921_N"/>
    <property type="match status" value="3"/>
</dbReference>
<dbReference type="InterPro" id="IPR057425">
    <property type="entry name" value="DUF2921_N"/>
</dbReference>
<sequence>MGSIALMPFLMSLFLSTTIFLNTFSSYASLLTYTDHCASMVPNTTPNESKFKVFPLAELQVGYYLGGSDDSLRNRKQKHVTLRIKNVYETNVSGILNVGAMLMVPSATTYYHVNVGNSTHANIWHCKRSSIRFSLYGFWSESSGKLCMIGSEIGECLEHLEIVLKLYNVVNLSNTISTLVTGRFESLSPKHEVSYFEPISLFIFPRMGYDYEYTLDTKEAKNESSDEGGLVPGLAINLIRLCSNIYPMINGIYDLQYHSDCYSEKNCSPLWGDSRQLPYIVSLEGMVCSDVKQRVKVLIGFGNIDSGYRWSFNPNATLVGEGWWDERKNQLHVIACRFLGVEESVASVHVGDCSTRMSLRIPKIWSINDASSIVGQIWSNKTVGDAAYFKRIILRSHQDKRTRVSGIKYEYTKLEKVRKLCPRQEPLKNKGIRYPYVNSSDMRIEFSVGYSDQILAWGYCDPLVINDQIQQKNLDENFVPKSSHTQPFISANSSSTYLYNISYQISFSLVPDAKLGEENSIFNTTENATETVNVSAEGVYDVEAGSLCMVGCRNLGSENKMPTTASVDCEILVKFQFLPPNAKNNGCYNIKGSMESNRKISDPLYFKPLDLFSVAFYTTEAK</sequence>
<dbReference type="PANTHER" id="PTHR33389:SF18">
    <property type="entry name" value="OS01G0677900 PROTEIN"/>
    <property type="match status" value="1"/>
</dbReference>
<organism evidence="3 4">
    <name type="scientific">Canavalia gladiata</name>
    <name type="common">Sword bean</name>
    <name type="synonym">Dolichos gladiatus</name>
    <dbReference type="NCBI Taxonomy" id="3824"/>
    <lineage>
        <taxon>Eukaryota</taxon>
        <taxon>Viridiplantae</taxon>
        <taxon>Streptophyta</taxon>
        <taxon>Embryophyta</taxon>
        <taxon>Tracheophyta</taxon>
        <taxon>Spermatophyta</taxon>
        <taxon>Magnoliopsida</taxon>
        <taxon>eudicotyledons</taxon>
        <taxon>Gunneridae</taxon>
        <taxon>Pentapetalae</taxon>
        <taxon>rosids</taxon>
        <taxon>fabids</taxon>
        <taxon>Fabales</taxon>
        <taxon>Fabaceae</taxon>
        <taxon>Papilionoideae</taxon>
        <taxon>50 kb inversion clade</taxon>
        <taxon>NPAAA clade</taxon>
        <taxon>indigoferoid/millettioid clade</taxon>
        <taxon>Phaseoleae</taxon>
        <taxon>Canavalia</taxon>
    </lineage>
</organism>
<dbReference type="PANTHER" id="PTHR33389">
    <property type="entry name" value="FAMILY PROTEIN, PUTATIVE (DUF2921)-RELATED"/>
    <property type="match status" value="1"/>
</dbReference>
<accession>A0AAN9KA81</accession>
<feature type="chain" id="PRO_5043044627" description="DUF2921 domain-containing protein" evidence="1">
    <location>
        <begin position="29"/>
        <end position="622"/>
    </location>
</feature>
<feature type="domain" description="DUF2921" evidence="2">
    <location>
        <begin position="418"/>
        <end position="610"/>
    </location>
</feature>
<evidence type="ECO:0000313" key="3">
    <source>
        <dbReference type="EMBL" id="KAK7313028.1"/>
    </source>
</evidence>
<feature type="domain" description="DUF2921" evidence="2">
    <location>
        <begin position="256"/>
        <end position="392"/>
    </location>
</feature>
<evidence type="ECO:0000313" key="4">
    <source>
        <dbReference type="Proteomes" id="UP001367508"/>
    </source>
</evidence>
<name>A0AAN9KA81_CANGL</name>
<feature type="domain" description="DUF2921" evidence="2">
    <location>
        <begin position="33"/>
        <end position="200"/>
    </location>
</feature>
<reference evidence="3 4" key="1">
    <citation type="submission" date="2024-01" db="EMBL/GenBank/DDBJ databases">
        <title>The genomes of 5 underutilized Papilionoideae crops provide insights into root nodulation and disease resistanc.</title>
        <authorList>
            <person name="Jiang F."/>
        </authorList>
    </citation>
    <scope>NUCLEOTIDE SEQUENCE [LARGE SCALE GENOMIC DNA]</scope>
    <source>
        <strain evidence="3">LVBAO_FW01</strain>
        <tissue evidence="3">Leaves</tissue>
    </source>
</reference>
<proteinExistence type="predicted"/>
<dbReference type="EMBL" id="JAYMYQ010000009">
    <property type="protein sequence ID" value="KAK7313028.1"/>
    <property type="molecule type" value="Genomic_DNA"/>
</dbReference>
<dbReference type="AlphaFoldDB" id="A0AAN9KA81"/>
<gene>
    <name evidence="3" type="ORF">VNO77_37366</name>
</gene>
<evidence type="ECO:0000259" key="2">
    <source>
        <dbReference type="Pfam" id="PF25333"/>
    </source>
</evidence>
<comment type="caution">
    <text evidence="3">The sequence shown here is derived from an EMBL/GenBank/DDBJ whole genome shotgun (WGS) entry which is preliminary data.</text>
</comment>
<dbReference type="Proteomes" id="UP001367508">
    <property type="component" value="Unassembled WGS sequence"/>
</dbReference>
<keyword evidence="1" id="KW-0732">Signal</keyword>
<protein>
    <recommendedName>
        <fullName evidence="2">DUF2921 domain-containing protein</fullName>
    </recommendedName>
</protein>
<evidence type="ECO:0000256" key="1">
    <source>
        <dbReference type="SAM" id="SignalP"/>
    </source>
</evidence>
<feature type="signal peptide" evidence="1">
    <location>
        <begin position="1"/>
        <end position="28"/>
    </location>
</feature>